<evidence type="ECO:0000256" key="1">
    <source>
        <dbReference type="ARBA" id="ARBA00022737"/>
    </source>
</evidence>
<name>A0A7I8VXC8_9ANNE</name>
<evidence type="ECO:0000256" key="2">
    <source>
        <dbReference type="ARBA" id="ARBA00022803"/>
    </source>
</evidence>
<dbReference type="OrthoDB" id="10038545at2759"/>
<dbReference type="PROSITE" id="PS50005">
    <property type="entry name" value="TPR"/>
    <property type="match status" value="2"/>
</dbReference>
<dbReference type="InterPro" id="IPR025986">
    <property type="entry name" value="RPAP3-like_C"/>
</dbReference>
<evidence type="ECO:0000256" key="4">
    <source>
        <dbReference type="ARBA" id="ARBA00040133"/>
    </source>
</evidence>
<evidence type="ECO:0000313" key="9">
    <source>
        <dbReference type="Proteomes" id="UP000549394"/>
    </source>
</evidence>
<dbReference type="GO" id="GO:0101031">
    <property type="term" value="C:protein folding chaperone complex"/>
    <property type="evidence" value="ECO:0007669"/>
    <property type="project" value="TreeGrafter"/>
</dbReference>
<keyword evidence="9" id="KW-1185">Reference proteome</keyword>
<evidence type="ECO:0000313" key="8">
    <source>
        <dbReference type="EMBL" id="CAD5119254.1"/>
    </source>
</evidence>
<keyword evidence="2 5" id="KW-0802">TPR repeat</keyword>
<feature type="compositionally biased region" description="Acidic residues" evidence="6">
    <location>
        <begin position="97"/>
        <end position="112"/>
    </location>
</feature>
<dbReference type="SMART" id="SM00028">
    <property type="entry name" value="TPR"/>
    <property type="match status" value="3"/>
</dbReference>
<proteinExistence type="inferred from homology"/>
<protein>
    <recommendedName>
        <fullName evidence="4">RNA polymerase II-associated protein 3</fullName>
    </recommendedName>
</protein>
<evidence type="ECO:0000256" key="5">
    <source>
        <dbReference type="PROSITE-ProRule" id="PRU00339"/>
    </source>
</evidence>
<evidence type="ECO:0000256" key="6">
    <source>
        <dbReference type="SAM" id="MobiDB-lite"/>
    </source>
</evidence>
<dbReference type="Pfam" id="PF13181">
    <property type="entry name" value="TPR_8"/>
    <property type="match status" value="1"/>
</dbReference>
<feature type="region of interest" description="Disordered" evidence="6">
    <location>
        <begin position="96"/>
        <end position="115"/>
    </location>
</feature>
<evidence type="ECO:0000256" key="3">
    <source>
        <dbReference type="ARBA" id="ARBA00038275"/>
    </source>
</evidence>
<dbReference type="Gene3D" id="1.25.40.10">
    <property type="entry name" value="Tetratricopeptide repeat domain"/>
    <property type="match status" value="1"/>
</dbReference>
<gene>
    <name evidence="8" type="ORF">DGYR_LOCUS7525</name>
</gene>
<dbReference type="InterPro" id="IPR051966">
    <property type="entry name" value="RPAP3"/>
</dbReference>
<dbReference type="Pfam" id="PF13877">
    <property type="entry name" value="RPAP3_C"/>
    <property type="match status" value="1"/>
</dbReference>
<feature type="repeat" description="TPR" evidence="5">
    <location>
        <begin position="121"/>
        <end position="154"/>
    </location>
</feature>
<evidence type="ECO:0000259" key="7">
    <source>
        <dbReference type="Pfam" id="PF13877"/>
    </source>
</evidence>
<feature type="region of interest" description="Disordered" evidence="6">
    <location>
        <begin position="45"/>
        <end position="80"/>
    </location>
</feature>
<sequence length="436" mass="51479">MDPEKFVQFQQQMRENSTEYQDFLKDLDGWTDDIKKKDEKLKTVNIEEKSQLPPIRNSLSKKKTKKKSREPKNTNRISGFDFKSWDKYDVDKALEEVDHEEDEEEYETDEEWEEKRTKEQANLLKEQGNQRFKEEKYVEAIECYTNAIRLDPQNVVLLSNRSMALLKQNKFGAAEEDTSVAIAIDNTFGKAYYRRAMARIGLNKLEAAKADLEKLLKLEPNNKLVKKELEKIDKQLNPEDFNDVGIVKPITKPPHKRSKKPLRKIKIEEIGKSKQDKPAKKIQEISPIQSKSPQIVKEQPKVTQILTTKSTEKENMVLEAPTSSLQLEKTWKAIRDDKKNLHSYFEKIDKKSYTKLFGFWFETCILEDILEILKKFYKNKEAFSTLLDISLIKRFSTAYSFLEKPYRDYIKQITDEFSNDNEFDRKVVERFIKLQR</sequence>
<feature type="compositionally biased region" description="Basic residues" evidence="6">
    <location>
        <begin position="59"/>
        <end position="69"/>
    </location>
</feature>
<feature type="domain" description="RNA-polymerase II-associated protein 3-like C-terminal" evidence="7">
    <location>
        <begin position="320"/>
        <end position="404"/>
    </location>
</feature>
<dbReference type="Pfam" id="PF13414">
    <property type="entry name" value="TPR_11"/>
    <property type="match status" value="1"/>
</dbReference>
<reference evidence="8 9" key="1">
    <citation type="submission" date="2020-08" db="EMBL/GenBank/DDBJ databases">
        <authorList>
            <person name="Hejnol A."/>
        </authorList>
    </citation>
    <scope>NUCLEOTIDE SEQUENCE [LARGE SCALE GENOMIC DNA]</scope>
</reference>
<comment type="caution">
    <text evidence="8">The sequence shown here is derived from an EMBL/GenBank/DDBJ whole genome shotgun (WGS) entry which is preliminary data.</text>
</comment>
<comment type="similarity">
    <text evidence="3">Belongs to the RPAP3 family.</text>
</comment>
<dbReference type="InterPro" id="IPR011990">
    <property type="entry name" value="TPR-like_helical_dom_sf"/>
</dbReference>
<dbReference type="AlphaFoldDB" id="A0A7I8VXC8"/>
<dbReference type="InterPro" id="IPR019734">
    <property type="entry name" value="TPR_rpt"/>
</dbReference>
<dbReference type="Proteomes" id="UP000549394">
    <property type="component" value="Unassembled WGS sequence"/>
</dbReference>
<dbReference type="SUPFAM" id="SSF48452">
    <property type="entry name" value="TPR-like"/>
    <property type="match status" value="1"/>
</dbReference>
<organism evidence="8 9">
    <name type="scientific">Dimorphilus gyrociliatus</name>
    <dbReference type="NCBI Taxonomy" id="2664684"/>
    <lineage>
        <taxon>Eukaryota</taxon>
        <taxon>Metazoa</taxon>
        <taxon>Spiralia</taxon>
        <taxon>Lophotrochozoa</taxon>
        <taxon>Annelida</taxon>
        <taxon>Polychaeta</taxon>
        <taxon>Polychaeta incertae sedis</taxon>
        <taxon>Dinophilidae</taxon>
        <taxon>Dimorphilus</taxon>
    </lineage>
</organism>
<accession>A0A7I8VXC8</accession>
<dbReference type="PANTHER" id="PTHR46423:SF1">
    <property type="entry name" value="RNA POLYMERASE II-ASSOCIATED PROTEIN 3"/>
    <property type="match status" value="1"/>
</dbReference>
<dbReference type="PANTHER" id="PTHR46423">
    <property type="entry name" value="RNA POLYMERASE II-ASSOCIATED PROTEIN 3"/>
    <property type="match status" value="1"/>
</dbReference>
<feature type="repeat" description="TPR" evidence="5">
    <location>
        <begin position="189"/>
        <end position="222"/>
    </location>
</feature>
<dbReference type="EMBL" id="CAJFCJ010000009">
    <property type="protein sequence ID" value="CAD5119254.1"/>
    <property type="molecule type" value="Genomic_DNA"/>
</dbReference>
<keyword evidence="1" id="KW-0677">Repeat</keyword>